<sequence>MQLKPLIAALLIGTAAIAGCQQEHKPAAAQPATTTRSEAATSASSDASVRLNLPALPIIRNAVFSLVPAFDGKRDPQIMAQICGLARGELTQGQVNAFLGQRSIDPAKLPSTGHPLSLLVNGDKAAQTSACAAYLATSVMLAPDASEYMKSVTVTDKAPADNAKAKVKPATKPESRTVQQLDTAALSQVLPVKLAVARANADIFALIASQLQSRPGLTLGEYRKQAMQLFARLAPVYLERVKAQVPKGVRFDMVRLDGGAMVFRGSDGSFFEFDGNNLRLTQSDVMWFGEGKLMGQDYALNVAYFDPEVGKLLAP</sequence>
<dbReference type="OrthoDB" id="6895606at2"/>
<evidence type="ECO:0000313" key="2">
    <source>
        <dbReference type="Proteomes" id="UP000306635"/>
    </source>
</evidence>
<dbReference type="AlphaFoldDB" id="A0A5R9QQX5"/>
<dbReference type="EMBL" id="SWDV01000035">
    <property type="protein sequence ID" value="TLX72222.1"/>
    <property type="molecule type" value="Genomic_DNA"/>
</dbReference>
<reference evidence="1 2" key="1">
    <citation type="submission" date="2019-04" db="EMBL/GenBank/DDBJ databases">
        <authorList>
            <person name="Li M."/>
        </authorList>
    </citation>
    <scope>NUCLEOTIDE SEQUENCE [LARGE SCALE GENOMIC DNA]</scope>
    <source>
        <strain evidence="1 2">LAM1902</strain>
    </source>
</reference>
<dbReference type="RefSeq" id="WP_138525762.1">
    <property type="nucleotide sequence ID" value="NZ_JAOCBK010000007.1"/>
</dbReference>
<accession>A0A5R9QQX5</accession>
<keyword evidence="2" id="KW-1185">Reference proteome</keyword>
<protein>
    <submittedName>
        <fullName evidence="1">Uncharacterized protein</fullName>
    </submittedName>
</protein>
<proteinExistence type="predicted"/>
<name>A0A5R9QQX5_9PSED</name>
<gene>
    <name evidence="1" type="ORF">FAS41_23285</name>
</gene>
<dbReference type="Proteomes" id="UP000306635">
    <property type="component" value="Unassembled WGS sequence"/>
</dbReference>
<comment type="caution">
    <text evidence="1">The sequence shown here is derived from an EMBL/GenBank/DDBJ whole genome shotgun (WGS) entry which is preliminary data.</text>
</comment>
<evidence type="ECO:0000313" key="1">
    <source>
        <dbReference type="EMBL" id="TLX72222.1"/>
    </source>
</evidence>
<dbReference type="PROSITE" id="PS51257">
    <property type="entry name" value="PROKAR_LIPOPROTEIN"/>
    <property type="match status" value="1"/>
</dbReference>
<organism evidence="1 2">
    <name type="scientific">Pseudomonas nicosulfuronedens</name>
    <dbReference type="NCBI Taxonomy" id="2571105"/>
    <lineage>
        <taxon>Bacteria</taxon>
        <taxon>Pseudomonadati</taxon>
        <taxon>Pseudomonadota</taxon>
        <taxon>Gammaproteobacteria</taxon>
        <taxon>Pseudomonadales</taxon>
        <taxon>Pseudomonadaceae</taxon>
        <taxon>Pseudomonas</taxon>
    </lineage>
</organism>